<dbReference type="Gene3D" id="1.10.10.10">
    <property type="entry name" value="Winged helix-like DNA-binding domain superfamily/Winged helix DNA-binding domain"/>
    <property type="match status" value="1"/>
</dbReference>
<dbReference type="SUPFAM" id="SSF53850">
    <property type="entry name" value="Periplasmic binding protein-like II"/>
    <property type="match status" value="1"/>
</dbReference>
<dbReference type="PRINTS" id="PR00039">
    <property type="entry name" value="HTHLYSR"/>
</dbReference>
<proteinExistence type="inferred from homology"/>
<evidence type="ECO:0000256" key="2">
    <source>
        <dbReference type="ARBA" id="ARBA00023015"/>
    </source>
</evidence>
<dbReference type="InterPro" id="IPR005119">
    <property type="entry name" value="LysR_subst-bd"/>
</dbReference>
<dbReference type="PANTHER" id="PTHR30537:SF74">
    <property type="entry name" value="HTH-TYPE TRANSCRIPTIONAL REGULATOR TRPI"/>
    <property type="match status" value="1"/>
</dbReference>
<evidence type="ECO:0000256" key="1">
    <source>
        <dbReference type="ARBA" id="ARBA00009437"/>
    </source>
</evidence>
<dbReference type="AlphaFoldDB" id="A0AAN4USQ6"/>
<dbReference type="InterPro" id="IPR058163">
    <property type="entry name" value="LysR-type_TF_proteobact-type"/>
</dbReference>
<comment type="similarity">
    <text evidence="1">Belongs to the LysR transcriptional regulatory family.</text>
</comment>
<sequence length="307" mass="34262">MGGRPDRLPPLNALRVFHTVVRHRSFRGAAKELLVSPQAVSQQIKLLEEALGVALFDRKGRRIEPNEQAILLSHFVQAGFDEFEEGVRRITKIGHRTRINVNASPYFATRYLIDRLGRFRTILPEADLRLTSMVDLPDFVADEVDVAIQWGYGTWKAFDQVLLLQDIKVICCAPQLAADLRRPEDLLDQTLMHPMLSADLWPDVLRHLGVAPRDPKGALVLQDAAAMRSAARAGLGVGLISVSDARDDLETGKLVAPFGMEVMQGMPPEQIPGFYLVVPRAHRRVRPIAAFCDWITAEDWLDPAPIA</sequence>
<gene>
    <name evidence="6" type="ORF">GCM10008024_25280</name>
</gene>
<dbReference type="GO" id="GO:0003700">
    <property type="term" value="F:DNA-binding transcription factor activity"/>
    <property type="evidence" value="ECO:0007669"/>
    <property type="project" value="InterPro"/>
</dbReference>
<organism evidence="6 7">
    <name type="scientific">Allgaiera indica</name>
    <dbReference type="NCBI Taxonomy" id="765699"/>
    <lineage>
        <taxon>Bacteria</taxon>
        <taxon>Pseudomonadati</taxon>
        <taxon>Pseudomonadota</taxon>
        <taxon>Alphaproteobacteria</taxon>
        <taxon>Rhodobacterales</taxon>
        <taxon>Paracoccaceae</taxon>
        <taxon>Allgaiera</taxon>
    </lineage>
</organism>
<name>A0AAN4USQ6_9RHOB</name>
<protein>
    <submittedName>
        <fullName evidence="6">LysR family transcriptional regulator</fullName>
    </submittedName>
</protein>
<keyword evidence="3" id="KW-0238">DNA-binding</keyword>
<dbReference type="SUPFAM" id="SSF46785">
    <property type="entry name" value="Winged helix' DNA-binding domain"/>
    <property type="match status" value="1"/>
</dbReference>
<dbReference type="InterPro" id="IPR000847">
    <property type="entry name" value="LysR_HTH_N"/>
</dbReference>
<dbReference type="Pfam" id="PF03466">
    <property type="entry name" value="LysR_substrate"/>
    <property type="match status" value="1"/>
</dbReference>
<evidence type="ECO:0000313" key="6">
    <source>
        <dbReference type="EMBL" id="GHE03130.1"/>
    </source>
</evidence>
<dbReference type="PROSITE" id="PS50931">
    <property type="entry name" value="HTH_LYSR"/>
    <property type="match status" value="1"/>
</dbReference>
<dbReference type="EMBL" id="BNAB01000011">
    <property type="protein sequence ID" value="GHE03130.1"/>
    <property type="molecule type" value="Genomic_DNA"/>
</dbReference>
<keyword evidence="4" id="KW-0804">Transcription</keyword>
<dbReference type="GO" id="GO:0006351">
    <property type="term" value="P:DNA-templated transcription"/>
    <property type="evidence" value="ECO:0007669"/>
    <property type="project" value="TreeGrafter"/>
</dbReference>
<evidence type="ECO:0000256" key="3">
    <source>
        <dbReference type="ARBA" id="ARBA00023125"/>
    </source>
</evidence>
<keyword evidence="2" id="KW-0805">Transcription regulation</keyword>
<dbReference type="Proteomes" id="UP000634647">
    <property type="component" value="Unassembled WGS sequence"/>
</dbReference>
<dbReference type="InterPro" id="IPR036390">
    <property type="entry name" value="WH_DNA-bd_sf"/>
</dbReference>
<evidence type="ECO:0000256" key="4">
    <source>
        <dbReference type="ARBA" id="ARBA00023163"/>
    </source>
</evidence>
<reference evidence="6" key="1">
    <citation type="journal article" date="2014" name="Int. J. Syst. Evol. Microbiol.">
        <title>Complete genome sequence of Corynebacterium casei LMG S-19264T (=DSM 44701T), isolated from a smear-ripened cheese.</title>
        <authorList>
            <consortium name="US DOE Joint Genome Institute (JGI-PGF)"/>
            <person name="Walter F."/>
            <person name="Albersmeier A."/>
            <person name="Kalinowski J."/>
            <person name="Ruckert C."/>
        </authorList>
    </citation>
    <scope>NUCLEOTIDE SEQUENCE</scope>
    <source>
        <strain evidence="6">CGMCC 1.10859</strain>
    </source>
</reference>
<reference evidence="6" key="2">
    <citation type="submission" date="2023-06" db="EMBL/GenBank/DDBJ databases">
        <authorList>
            <person name="Sun Q."/>
            <person name="Zhou Y."/>
        </authorList>
    </citation>
    <scope>NUCLEOTIDE SEQUENCE</scope>
    <source>
        <strain evidence="6">CGMCC 1.10859</strain>
    </source>
</reference>
<dbReference type="Pfam" id="PF00126">
    <property type="entry name" value="HTH_1"/>
    <property type="match status" value="1"/>
</dbReference>
<feature type="domain" description="HTH lysR-type" evidence="5">
    <location>
        <begin position="9"/>
        <end position="66"/>
    </location>
</feature>
<comment type="caution">
    <text evidence="6">The sequence shown here is derived from an EMBL/GenBank/DDBJ whole genome shotgun (WGS) entry which is preliminary data.</text>
</comment>
<evidence type="ECO:0000313" key="7">
    <source>
        <dbReference type="Proteomes" id="UP000634647"/>
    </source>
</evidence>
<dbReference type="RefSeq" id="WP_035846186.1">
    <property type="nucleotide sequence ID" value="NZ_BNAB01000011.1"/>
</dbReference>
<accession>A0AAN4USQ6</accession>
<dbReference type="InterPro" id="IPR036388">
    <property type="entry name" value="WH-like_DNA-bd_sf"/>
</dbReference>
<dbReference type="PANTHER" id="PTHR30537">
    <property type="entry name" value="HTH-TYPE TRANSCRIPTIONAL REGULATOR"/>
    <property type="match status" value="1"/>
</dbReference>
<dbReference type="Gene3D" id="3.40.190.10">
    <property type="entry name" value="Periplasmic binding protein-like II"/>
    <property type="match status" value="2"/>
</dbReference>
<dbReference type="GO" id="GO:0043565">
    <property type="term" value="F:sequence-specific DNA binding"/>
    <property type="evidence" value="ECO:0007669"/>
    <property type="project" value="TreeGrafter"/>
</dbReference>
<evidence type="ECO:0000259" key="5">
    <source>
        <dbReference type="PROSITE" id="PS50931"/>
    </source>
</evidence>